<dbReference type="Pfam" id="PF19914">
    <property type="entry name" value="WEF-hand"/>
    <property type="match status" value="1"/>
</dbReference>
<dbReference type="InterPro" id="IPR045461">
    <property type="entry name" value="Wolframin_OB_fold"/>
</dbReference>
<comment type="caution">
    <text evidence="18">The sequence shown here is derived from an EMBL/GenBank/DDBJ whole genome shotgun (WGS) entry which is preliminary data.</text>
</comment>
<comment type="subunit">
    <text evidence="12">Interacts with ATP6V1A.</text>
</comment>
<dbReference type="InterPro" id="IPR045400">
    <property type="entry name" value="Wolframin_Cys-rich"/>
</dbReference>
<evidence type="ECO:0000256" key="3">
    <source>
        <dbReference type="ARBA" id="ARBA00022553"/>
    </source>
</evidence>
<keyword evidence="4 14" id="KW-0812">Transmembrane</keyword>
<feature type="domain" description="Wolframin cysteine-rich" evidence="17">
    <location>
        <begin position="687"/>
        <end position="790"/>
    </location>
</feature>
<dbReference type="Proteomes" id="UP001159641">
    <property type="component" value="Unassembled WGS sequence"/>
</dbReference>
<dbReference type="EMBL" id="JAIQCJ010002112">
    <property type="protein sequence ID" value="KAJ8782380.1"/>
    <property type="molecule type" value="Genomic_DNA"/>
</dbReference>
<feature type="transmembrane region" description="Helical" evidence="14">
    <location>
        <begin position="615"/>
        <end position="634"/>
    </location>
</feature>
<feature type="transmembrane region" description="Helical" evidence="14">
    <location>
        <begin position="549"/>
        <end position="570"/>
    </location>
</feature>
<evidence type="ECO:0000256" key="14">
    <source>
        <dbReference type="SAM" id="Phobius"/>
    </source>
</evidence>
<evidence type="ECO:0000256" key="7">
    <source>
        <dbReference type="ARBA" id="ARBA00022990"/>
    </source>
</evidence>
<dbReference type="Pfam" id="PF20023">
    <property type="entry name" value="WSLR"/>
    <property type="match status" value="2"/>
</dbReference>
<dbReference type="Pfam" id="PF19913">
    <property type="entry name" value="WCOB"/>
    <property type="match status" value="1"/>
</dbReference>
<evidence type="ECO:0000259" key="16">
    <source>
        <dbReference type="Pfam" id="PF19914"/>
    </source>
</evidence>
<dbReference type="AlphaFoldDB" id="A0AB34GUS9"/>
<feature type="transmembrane region" description="Helical" evidence="14">
    <location>
        <begin position="426"/>
        <end position="443"/>
    </location>
</feature>
<dbReference type="GO" id="GO:1902532">
    <property type="term" value="P:negative regulation of intracellular signal transduction"/>
    <property type="evidence" value="ECO:0007669"/>
    <property type="project" value="UniProtKB-ARBA"/>
</dbReference>
<gene>
    <name evidence="18" type="ORF">J1605_010088</name>
</gene>
<feature type="domain" description="Wolframin EF-hand" evidence="16">
    <location>
        <begin position="151"/>
        <end position="230"/>
    </location>
</feature>
<keyword evidence="8 14" id="KW-0472">Membrane</keyword>
<evidence type="ECO:0000256" key="5">
    <source>
        <dbReference type="ARBA" id="ARBA00022824"/>
    </source>
</evidence>
<dbReference type="GO" id="GO:0031398">
    <property type="term" value="P:positive regulation of protein ubiquitination"/>
    <property type="evidence" value="ECO:0007669"/>
    <property type="project" value="UniProtKB-ARBA"/>
</dbReference>
<evidence type="ECO:0000256" key="8">
    <source>
        <dbReference type="ARBA" id="ARBA00023136"/>
    </source>
</evidence>
<comment type="function">
    <text evidence="11">Participates in the regulation of cellular Ca(2+) homeostasis, at least partly, by modulating the filling state of the endoplasmic reticulum Ca(2+) store. Negatively regulates the ER stress response and positively regulates the stability of V-ATPase subunits ATP6V1A and ATP1B1 by preventing their degradation through an unknown proteasome-independent mechanism.</text>
</comment>
<dbReference type="PANTHER" id="PTHR13098:SF3">
    <property type="entry name" value="WOLFRAMIN"/>
    <property type="match status" value="1"/>
</dbReference>
<evidence type="ECO:0000313" key="18">
    <source>
        <dbReference type="EMBL" id="KAJ8782380.1"/>
    </source>
</evidence>
<dbReference type="GO" id="GO:2000675">
    <property type="term" value="P:negative regulation of type B pancreatic cell apoptotic process"/>
    <property type="evidence" value="ECO:0007669"/>
    <property type="project" value="UniProtKB-ARBA"/>
</dbReference>
<evidence type="ECO:0000256" key="13">
    <source>
        <dbReference type="ARBA" id="ARBA00069214"/>
    </source>
</evidence>
<dbReference type="GO" id="GO:0036503">
    <property type="term" value="P:ERAD pathway"/>
    <property type="evidence" value="ECO:0007669"/>
    <property type="project" value="UniProtKB-ARBA"/>
</dbReference>
<evidence type="ECO:0000256" key="1">
    <source>
        <dbReference type="ARBA" id="ARBA00004398"/>
    </source>
</evidence>
<proteinExistence type="predicted"/>
<evidence type="ECO:0000256" key="10">
    <source>
        <dbReference type="ARBA" id="ARBA00023329"/>
    </source>
</evidence>
<evidence type="ECO:0000256" key="6">
    <source>
        <dbReference type="ARBA" id="ARBA00022989"/>
    </source>
</evidence>
<keyword evidence="19" id="KW-1185">Reference proteome</keyword>
<dbReference type="GO" id="GO:1903573">
    <property type="term" value="P:negative regulation of response to endoplasmic reticulum stress"/>
    <property type="evidence" value="ECO:0007669"/>
    <property type="project" value="UniProtKB-ARBA"/>
</dbReference>
<feature type="transmembrane region" description="Helical" evidence="14">
    <location>
        <begin position="582"/>
        <end position="603"/>
    </location>
</feature>
<dbReference type="GO" id="GO:0030968">
    <property type="term" value="P:endoplasmic reticulum unfolded protein response"/>
    <property type="evidence" value="ECO:0007669"/>
    <property type="project" value="TreeGrafter"/>
</dbReference>
<sequence>MGRGKERTLGTPTLDQAVNTKCRILHKPSYWMDIDDGIENDSRLVMRHFDAKGPAKGDVDTPFEEVLEKAKAGDPKAQTEVGKRYLQLAGVGDEEVNNCTAVDWLTLAAKQGRREAVKLLRRCLADRKGITSENEQEVRQLSSETDLERAVRKAALVMYWKLNPKKKKQVAVSELLENVGQVNEHDGGVQPGPVPKSLQKQRRVLERLVSSESKRYIELDDFVEITKKYAKGVIPADLFLQDDDDDELAGKSPEDLPLRLKVSVAGGAHAAQCKLRAGAWIWRLRKLPSVGGEADLEASSTEMLQPREVVRYPLHVIMELKEYLIDVASRAGVHWLSTLVPTHHINALVFFFIVSNLTIDFFAFFVPLVVFYLSFISMVICTLKVFQDSKAWESFRALTSLLLRFEPNLDVEQAEGNFGWNHLEPYVHFLLSVFFVIFSFPIASKDCIPCSELAVVSVFFTVTSYMSLSTSAEPYTRRALVTEVAAGLLSLLPTVPVDWRYLKLLGQTFFTVPVGHFIVLNISFPCLLYVYLLYLFFRMAQLRNFKGTYCYLVPYLVCFMWCELSVVILLESTGLGLVRASIGYFLFLFALPILAAGLALMAVVRLAHWFLSLELTKIAVTVVVCSIPLLVRWWTKASFSVVEMFKSLTRSSMVKLILVWLTAIVLFCWFYVYRSEGMKVYNSTLTWQQYGFLCGPRAWKETNMARTQILCSHLEGHRVTWTGRFKYVRVTEIDNSAESAINMLPLFIGDWVRCLYGEAYPSCSSGNVATAEEELCRLKLLAKHPCHIKKFDRHKFELTVGMPYSGANGTRGPEEDDVTKDIVLRASSEFKDVLLRLRQGSVIEFSTVLEGRLGSKWPVFELKAISCLNCMAQLSPARRLVKVERDWRSTVHGAVKFAFDFFFFPFLSVA</sequence>
<dbReference type="GO" id="GO:0050821">
    <property type="term" value="P:protein stabilization"/>
    <property type="evidence" value="ECO:0007669"/>
    <property type="project" value="UniProtKB-ARBA"/>
</dbReference>
<dbReference type="GO" id="GO:0055074">
    <property type="term" value="P:calcium ion homeostasis"/>
    <property type="evidence" value="ECO:0007669"/>
    <property type="project" value="InterPro"/>
</dbReference>
<feature type="transmembrane region" description="Helical" evidence="14">
    <location>
        <begin position="654"/>
        <end position="673"/>
    </location>
</feature>
<evidence type="ECO:0000256" key="2">
    <source>
        <dbReference type="ARBA" id="ARBA00004477"/>
    </source>
</evidence>
<dbReference type="Gene3D" id="1.25.40.10">
    <property type="entry name" value="Tetratricopeptide repeat domain"/>
    <property type="match status" value="1"/>
</dbReference>
<dbReference type="FunFam" id="1.25.40.10:FF:000479">
    <property type="entry name" value="Wolfram syndrome 1 (Wolframin)"/>
    <property type="match status" value="1"/>
</dbReference>
<evidence type="ECO:0000256" key="12">
    <source>
        <dbReference type="ARBA" id="ARBA00062554"/>
    </source>
</evidence>
<dbReference type="PRINTS" id="PR02060">
    <property type="entry name" value="WOLFFAMILY"/>
</dbReference>
<feature type="transmembrane region" description="Helical" evidence="14">
    <location>
        <begin position="361"/>
        <end position="386"/>
    </location>
</feature>
<keyword evidence="5" id="KW-0256">Endoplasmic reticulum</keyword>
<dbReference type="GO" id="GO:0030133">
    <property type="term" value="C:transport vesicle"/>
    <property type="evidence" value="ECO:0007669"/>
    <property type="project" value="UniProtKB-SubCell"/>
</dbReference>
<feature type="transmembrane region" description="Helical" evidence="14">
    <location>
        <begin position="514"/>
        <end position="537"/>
    </location>
</feature>
<keyword evidence="9" id="KW-0325">Glycoprotein</keyword>
<organism evidence="18 19">
    <name type="scientific">Eschrichtius robustus</name>
    <name type="common">California gray whale</name>
    <name type="synonym">Eschrichtius gibbosus</name>
    <dbReference type="NCBI Taxonomy" id="9764"/>
    <lineage>
        <taxon>Eukaryota</taxon>
        <taxon>Metazoa</taxon>
        <taxon>Chordata</taxon>
        <taxon>Craniata</taxon>
        <taxon>Vertebrata</taxon>
        <taxon>Euteleostomi</taxon>
        <taxon>Mammalia</taxon>
        <taxon>Eutheria</taxon>
        <taxon>Laurasiatheria</taxon>
        <taxon>Artiodactyla</taxon>
        <taxon>Whippomorpha</taxon>
        <taxon>Cetacea</taxon>
        <taxon>Mysticeti</taxon>
        <taxon>Eschrichtiidae</taxon>
        <taxon>Eschrichtius</taxon>
    </lineage>
</organism>
<evidence type="ECO:0000259" key="17">
    <source>
        <dbReference type="Pfam" id="PF20053"/>
    </source>
</evidence>
<evidence type="ECO:0000256" key="4">
    <source>
        <dbReference type="ARBA" id="ARBA00022692"/>
    </source>
</evidence>
<feature type="transmembrane region" description="Helical" evidence="14">
    <location>
        <begin position="333"/>
        <end position="354"/>
    </location>
</feature>
<reference evidence="18 19" key="1">
    <citation type="submission" date="2022-11" db="EMBL/GenBank/DDBJ databases">
        <title>Whole genome sequence of Eschrichtius robustus ER-17-0199.</title>
        <authorList>
            <person name="Bruniche-Olsen A."/>
            <person name="Black A.N."/>
            <person name="Fields C.J."/>
            <person name="Walden K."/>
            <person name="Dewoody J.A."/>
        </authorList>
    </citation>
    <scope>NUCLEOTIDE SEQUENCE [LARGE SCALE GENOMIC DNA]</scope>
    <source>
        <strain evidence="18">ER-17-0199</strain>
        <tissue evidence="18">Blubber</tissue>
    </source>
</reference>
<dbReference type="Pfam" id="PF20053">
    <property type="entry name" value="WC-rich"/>
    <property type="match status" value="1"/>
</dbReference>
<feature type="domain" description="Wolframin OB-fold" evidence="15">
    <location>
        <begin position="791"/>
        <end position="909"/>
    </location>
</feature>
<dbReference type="InterPro" id="IPR045458">
    <property type="entry name" value="Wolframin_Sel1-like_rpt"/>
</dbReference>
<dbReference type="GO" id="GO:0010468">
    <property type="term" value="P:regulation of gene expression"/>
    <property type="evidence" value="ECO:0007669"/>
    <property type="project" value="UniProtKB-ARBA"/>
</dbReference>
<evidence type="ECO:0000259" key="15">
    <source>
        <dbReference type="Pfam" id="PF19913"/>
    </source>
</evidence>
<dbReference type="PANTHER" id="PTHR13098">
    <property type="entry name" value="WOLFRAMIN"/>
    <property type="match status" value="1"/>
</dbReference>
<evidence type="ECO:0000256" key="9">
    <source>
        <dbReference type="ARBA" id="ARBA00023180"/>
    </source>
</evidence>
<dbReference type="GO" id="GO:0005789">
    <property type="term" value="C:endoplasmic reticulum membrane"/>
    <property type="evidence" value="ECO:0007669"/>
    <property type="project" value="UniProtKB-SubCell"/>
</dbReference>
<protein>
    <recommendedName>
        <fullName evidence="13">Wolframin</fullName>
    </recommendedName>
</protein>
<dbReference type="InterPro" id="IPR011990">
    <property type="entry name" value="TPR-like_helical_dom_sf"/>
</dbReference>
<name>A0AB34GUS9_ESCRO</name>
<dbReference type="InterPro" id="IPR045460">
    <property type="entry name" value="Wolframin_EF-hand"/>
</dbReference>
<comment type="subcellular location">
    <subcellularLocation>
        <location evidence="1">Cytoplasmic vesicle</location>
        <location evidence="1">Secretory vesicle</location>
    </subcellularLocation>
    <subcellularLocation>
        <location evidence="2">Endoplasmic reticulum membrane</location>
        <topology evidence="2">Multi-pass membrane protein</topology>
    </subcellularLocation>
</comment>
<evidence type="ECO:0000256" key="11">
    <source>
        <dbReference type="ARBA" id="ARBA00057696"/>
    </source>
</evidence>
<keyword evidence="7" id="KW-0007">Acetylation</keyword>
<evidence type="ECO:0000313" key="19">
    <source>
        <dbReference type="Proteomes" id="UP001159641"/>
    </source>
</evidence>
<keyword evidence="10" id="KW-0968">Cytoplasmic vesicle</keyword>
<dbReference type="InterPro" id="IPR026209">
    <property type="entry name" value="Wolframin_fam"/>
</dbReference>
<keyword evidence="6 14" id="KW-1133">Transmembrane helix</keyword>
<accession>A0AB34GUS9</accession>
<dbReference type="InterPro" id="IPR026208">
    <property type="entry name" value="Wolframin"/>
</dbReference>
<keyword evidence="3" id="KW-0597">Phosphoprotein</keyword>
<feature type="transmembrane region" description="Helical" evidence="14">
    <location>
        <begin position="450"/>
        <end position="468"/>
    </location>
</feature>
<dbReference type="GO" id="GO:0051117">
    <property type="term" value="F:ATPase binding"/>
    <property type="evidence" value="ECO:0007669"/>
    <property type="project" value="UniProtKB-ARBA"/>
</dbReference>
<dbReference type="PRINTS" id="PR02061">
    <property type="entry name" value="WOLFRAMIN"/>
</dbReference>